<dbReference type="EMBL" id="JAUOTP010000001">
    <property type="protein sequence ID" value="MDO6413138.1"/>
    <property type="molecule type" value="Genomic_DNA"/>
</dbReference>
<keyword evidence="2" id="KW-0456">Lyase</keyword>
<dbReference type="Proteomes" id="UP001169764">
    <property type="component" value="Unassembled WGS sequence"/>
</dbReference>
<dbReference type="InterPro" id="IPR003754">
    <property type="entry name" value="4pyrrol_synth_uPrphyn_synth"/>
</dbReference>
<protein>
    <submittedName>
        <fullName evidence="2">Uroporphyrinogen-III synthase</fullName>
        <ecNumber evidence="2">4.2.1.75</ecNumber>
    </submittedName>
</protein>
<organism evidence="2 3">
    <name type="scientific">Sphingomonas natans</name>
    <dbReference type="NCBI Taxonomy" id="3063330"/>
    <lineage>
        <taxon>Bacteria</taxon>
        <taxon>Pseudomonadati</taxon>
        <taxon>Pseudomonadota</taxon>
        <taxon>Alphaproteobacteria</taxon>
        <taxon>Sphingomonadales</taxon>
        <taxon>Sphingomonadaceae</taxon>
        <taxon>Sphingomonas</taxon>
    </lineage>
</organism>
<dbReference type="Gene3D" id="3.40.50.10090">
    <property type="match status" value="1"/>
</dbReference>
<reference evidence="2" key="1">
    <citation type="submission" date="2023-07" db="EMBL/GenBank/DDBJ databases">
        <authorList>
            <person name="Kim M."/>
        </authorList>
    </citation>
    <scope>NUCLEOTIDE SEQUENCE</scope>
    <source>
        <strain evidence="2">BIUV-7</strain>
    </source>
</reference>
<evidence type="ECO:0000259" key="1">
    <source>
        <dbReference type="Pfam" id="PF02602"/>
    </source>
</evidence>
<dbReference type="SUPFAM" id="SSF69618">
    <property type="entry name" value="HemD-like"/>
    <property type="match status" value="1"/>
</dbReference>
<dbReference type="InterPro" id="IPR036108">
    <property type="entry name" value="4pyrrol_syn_uPrphyn_synt_sf"/>
</dbReference>
<evidence type="ECO:0000313" key="2">
    <source>
        <dbReference type="EMBL" id="MDO6413138.1"/>
    </source>
</evidence>
<evidence type="ECO:0000313" key="3">
    <source>
        <dbReference type="Proteomes" id="UP001169764"/>
    </source>
</evidence>
<dbReference type="Pfam" id="PF02602">
    <property type="entry name" value="HEM4"/>
    <property type="match status" value="1"/>
</dbReference>
<sequence length="220" mass="21882">MRGRAMGAEAIVAPLFSVEPVPWEMPDPRAHDALLLTSAHAVRHAGAGLARLAALPVYAVGAATASAAREAGLTVAITGGSDARALLAEVAAAGHVRLLHLTGADHVAAEQAGLAITRITVYRADPVAELPPAACLALEQGAITLLHSPRAAALFASLIDQAGIARASVRIAAISAAALRAAGQGWGGAASAALPTDDALLAAAARLCETGAEREGRAGA</sequence>
<dbReference type="EC" id="4.2.1.75" evidence="2"/>
<gene>
    <name evidence="2" type="ORF">Q4F19_01970</name>
</gene>
<keyword evidence="3" id="KW-1185">Reference proteome</keyword>
<proteinExistence type="predicted"/>
<dbReference type="GO" id="GO:0004852">
    <property type="term" value="F:uroporphyrinogen-III synthase activity"/>
    <property type="evidence" value="ECO:0007669"/>
    <property type="project" value="UniProtKB-EC"/>
</dbReference>
<accession>A0ABT8Y492</accession>
<feature type="domain" description="Tetrapyrrole biosynthesis uroporphyrinogen III synthase" evidence="1">
    <location>
        <begin position="4"/>
        <end position="201"/>
    </location>
</feature>
<comment type="caution">
    <text evidence="2">The sequence shown here is derived from an EMBL/GenBank/DDBJ whole genome shotgun (WGS) entry which is preliminary data.</text>
</comment>
<name>A0ABT8Y492_9SPHN</name>